<feature type="signal peptide" evidence="2">
    <location>
        <begin position="1"/>
        <end position="25"/>
    </location>
</feature>
<dbReference type="EMBL" id="CAXKWB010042056">
    <property type="protein sequence ID" value="CAL4157410.1"/>
    <property type="molecule type" value="Genomic_DNA"/>
</dbReference>
<keyword evidence="1" id="KW-0812">Transmembrane</keyword>
<name>A0AAV2S1H3_MEGNR</name>
<gene>
    <name evidence="3" type="ORF">MNOR_LOCUS31877</name>
</gene>
<evidence type="ECO:0000313" key="4">
    <source>
        <dbReference type="Proteomes" id="UP001497623"/>
    </source>
</evidence>
<dbReference type="Proteomes" id="UP001497623">
    <property type="component" value="Unassembled WGS sequence"/>
</dbReference>
<reference evidence="3 4" key="1">
    <citation type="submission" date="2024-05" db="EMBL/GenBank/DDBJ databases">
        <authorList>
            <person name="Wallberg A."/>
        </authorList>
    </citation>
    <scope>NUCLEOTIDE SEQUENCE [LARGE SCALE GENOMIC DNA]</scope>
</reference>
<evidence type="ECO:0000313" key="3">
    <source>
        <dbReference type="EMBL" id="CAL4157410.1"/>
    </source>
</evidence>
<keyword evidence="4" id="KW-1185">Reference proteome</keyword>
<keyword evidence="1" id="KW-1133">Transmembrane helix</keyword>
<dbReference type="AlphaFoldDB" id="A0AAV2S1H3"/>
<sequence>MHLLPVHEHMLVLLVSFNIFTLCHGEGLFHYSYPDDDSFNASIEADGETWYFQTDSSASFINVEFILIHENGSTSNMSIQATEYWAGVLHTVDLKVVNGTPTCIASWKSSQVLSCCENYSFSSFHVVNDGNIIWSKDHDAISALRLTFKDNIVSLYVMMGVCSILVIMVLVLMVILIKWTGETEQKTRRTSTIIPYTATSF</sequence>
<feature type="transmembrane region" description="Helical" evidence="1">
    <location>
        <begin position="155"/>
        <end position="179"/>
    </location>
</feature>
<evidence type="ECO:0000256" key="2">
    <source>
        <dbReference type="SAM" id="SignalP"/>
    </source>
</evidence>
<keyword evidence="1" id="KW-0472">Membrane</keyword>
<feature type="chain" id="PRO_5043977008" evidence="2">
    <location>
        <begin position="26"/>
        <end position="201"/>
    </location>
</feature>
<proteinExistence type="predicted"/>
<keyword evidence="2" id="KW-0732">Signal</keyword>
<protein>
    <submittedName>
        <fullName evidence="3">Uncharacterized protein</fullName>
    </submittedName>
</protein>
<accession>A0AAV2S1H3</accession>
<organism evidence="3 4">
    <name type="scientific">Meganyctiphanes norvegica</name>
    <name type="common">Northern krill</name>
    <name type="synonym">Thysanopoda norvegica</name>
    <dbReference type="NCBI Taxonomy" id="48144"/>
    <lineage>
        <taxon>Eukaryota</taxon>
        <taxon>Metazoa</taxon>
        <taxon>Ecdysozoa</taxon>
        <taxon>Arthropoda</taxon>
        <taxon>Crustacea</taxon>
        <taxon>Multicrustacea</taxon>
        <taxon>Malacostraca</taxon>
        <taxon>Eumalacostraca</taxon>
        <taxon>Eucarida</taxon>
        <taxon>Euphausiacea</taxon>
        <taxon>Euphausiidae</taxon>
        <taxon>Meganyctiphanes</taxon>
    </lineage>
</organism>
<evidence type="ECO:0000256" key="1">
    <source>
        <dbReference type="SAM" id="Phobius"/>
    </source>
</evidence>
<comment type="caution">
    <text evidence="3">The sequence shown here is derived from an EMBL/GenBank/DDBJ whole genome shotgun (WGS) entry which is preliminary data.</text>
</comment>